<keyword evidence="2" id="KW-1185">Reference proteome</keyword>
<proteinExistence type="predicted"/>
<sequence length="414" mass="45932">MLSTLQLVCLLAFALYLLYYYTCVVRKPWVICSSASMRTFLHVNCGPLVEEPFWPPIWCIGSNIQCLVSLVVQNFLPLLPLRRQVLTLSDGGTVALDWINEDYPPPVVLFLTGLSSGSQVYYMRTLVPLVAQMRCPCVVVAAVRQRFPDGAVLAVGYSMGGMLLSHYLLQTGDASQIDAGLSISAPFHLRTSYDNLMSWSTSFFINLYLANCLMSLIRRNVHVMSASGVIDVDWLLRCRTLYDFDNRYTAPVFGFQNAMEFYSSASLNGKLSTVRRPLLYLLAADDAFGSPKTLPAAEIERSPWLTAVVTPRGGHLGFVDGWLWPRMPFYSERFAAAYVSGLLALARGPLGAKALRSLVDKSVDALSPILLAGEKLTGTYYITPLLENQEDAAAERPTRENKRNQDILRALVTA</sequence>
<dbReference type="Proteomes" id="UP000821845">
    <property type="component" value="Chromosome 2"/>
</dbReference>
<comment type="caution">
    <text evidence="1">The sequence shown here is derived from an EMBL/GenBank/DDBJ whole genome shotgun (WGS) entry which is preliminary data.</text>
</comment>
<reference evidence="1" key="1">
    <citation type="submission" date="2020-05" db="EMBL/GenBank/DDBJ databases">
        <title>Large-scale comparative analyses of tick genomes elucidate their genetic diversity and vector capacities.</title>
        <authorList>
            <person name="Jia N."/>
            <person name="Wang J."/>
            <person name="Shi W."/>
            <person name="Du L."/>
            <person name="Sun Y."/>
            <person name="Zhan W."/>
            <person name="Jiang J."/>
            <person name="Wang Q."/>
            <person name="Zhang B."/>
            <person name="Ji P."/>
            <person name="Sakyi L.B."/>
            <person name="Cui X."/>
            <person name="Yuan T."/>
            <person name="Jiang B."/>
            <person name="Yang W."/>
            <person name="Lam T.T.-Y."/>
            <person name="Chang Q."/>
            <person name="Ding S."/>
            <person name="Wang X."/>
            <person name="Zhu J."/>
            <person name="Ruan X."/>
            <person name="Zhao L."/>
            <person name="Wei J."/>
            <person name="Que T."/>
            <person name="Du C."/>
            <person name="Cheng J."/>
            <person name="Dai P."/>
            <person name="Han X."/>
            <person name="Huang E."/>
            <person name="Gao Y."/>
            <person name="Liu J."/>
            <person name="Shao H."/>
            <person name="Ye R."/>
            <person name="Li L."/>
            <person name="Wei W."/>
            <person name="Wang X."/>
            <person name="Wang C."/>
            <person name="Yang T."/>
            <person name="Huo Q."/>
            <person name="Li W."/>
            <person name="Guo W."/>
            <person name="Chen H."/>
            <person name="Zhou L."/>
            <person name="Ni X."/>
            <person name="Tian J."/>
            <person name="Zhou Y."/>
            <person name="Sheng Y."/>
            <person name="Liu T."/>
            <person name="Pan Y."/>
            <person name="Xia L."/>
            <person name="Li J."/>
            <person name="Zhao F."/>
            <person name="Cao W."/>
        </authorList>
    </citation>
    <scope>NUCLEOTIDE SEQUENCE</scope>
    <source>
        <strain evidence="1">Hyas-2018</strain>
    </source>
</reference>
<dbReference type="EMBL" id="CM023482">
    <property type="protein sequence ID" value="KAH6938332.1"/>
    <property type="molecule type" value="Genomic_DNA"/>
</dbReference>
<evidence type="ECO:0000313" key="2">
    <source>
        <dbReference type="Proteomes" id="UP000821845"/>
    </source>
</evidence>
<accession>A0ACB7SYW2</accession>
<evidence type="ECO:0000313" key="1">
    <source>
        <dbReference type="EMBL" id="KAH6938332.1"/>
    </source>
</evidence>
<gene>
    <name evidence="1" type="ORF">HPB50_008601</name>
</gene>
<organism evidence="1 2">
    <name type="scientific">Hyalomma asiaticum</name>
    <name type="common">Tick</name>
    <dbReference type="NCBI Taxonomy" id="266040"/>
    <lineage>
        <taxon>Eukaryota</taxon>
        <taxon>Metazoa</taxon>
        <taxon>Ecdysozoa</taxon>
        <taxon>Arthropoda</taxon>
        <taxon>Chelicerata</taxon>
        <taxon>Arachnida</taxon>
        <taxon>Acari</taxon>
        <taxon>Parasitiformes</taxon>
        <taxon>Ixodida</taxon>
        <taxon>Ixodoidea</taxon>
        <taxon>Ixodidae</taxon>
        <taxon>Hyalomminae</taxon>
        <taxon>Hyalomma</taxon>
    </lineage>
</organism>
<name>A0ACB7SYW2_HYAAI</name>
<protein>
    <submittedName>
        <fullName evidence="1">Uncharacterized protein</fullName>
    </submittedName>
</protein>